<organism evidence="8 9">
    <name type="scientific">Campylobacter gastrosuis</name>
    <dbReference type="NCBI Taxonomy" id="2974576"/>
    <lineage>
        <taxon>Bacteria</taxon>
        <taxon>Pseudomonadati</taxon>
        <taxon>Campylobacterota</taxon>
        <taxon>Epsilonproteobacteria</taxon>
        <taxon>Campylobacterales</taxon>
        <taxon>Campylobacteraceae</taxon>
        <taxon>Campylobacter</taxon>
    </lineage>
</organism>
<comment type="subcellular location">
    <subcellularLocation>
        <location evidence="1">Cell membrane</location>
        <topology evidence="1">Multi-pass membrane protein</topology>
    </subcellularLocation>
</comment>
<evidence type="ECO:0000259" key="7">
    <source>
        <dbReference type="Pfam" id="PF03772"/>
    </source>
</evidence>
<proteinExistence type="predicted"/>
<evidence type="ECO:0000256" key="2">
    <source>
        <dbReference type="ARBA" id="ARBA00022475"/>
    </source>
</evidence>
<feature type="transmembrane region" description="Helical" evidence="6">
    <location>
        <begin position="399"/>
        <end position="414"/>
    </location>
</feature>
<protein>
    <submittedName>
        <fullName evidence="8">ComEC/Rec2 family competence protein</fullName>
    </submittedName>
</protein>
<evidence type="ECO:0000256" key="6">
    <source>
        <dbReference type="SAM" id="Phobius"/>
    </source>
</evidence>
<dbReference type="NCBIfam" id="TIGR00360">
    <property type="entry name" value="ComEC_N-term"/>
    <property type="match status" value="1"/>
</dbReference>
<reference evidence="8" key="2">
    <citation type="journal article" date="2023" name="Microorganisms">
        <title>Isolation and Genomic Characteristics of Cat-Borne Campylobacter felis sp. nov. and Sheep-Borne Campylobacter ovis sp. nov.</title>
        <authorList>
            <person name="Wang H."/>
            <person name="Li Y."/>
            <person name="Gu Y."/>
            <person name="Zhou G."/>
            <person name="Chen X."/>
            <person name="Zhang X."/>
            <person name="Shao Z."/>
            <person name="Zhang J."/>
            <person name="Zhang M."/>
        </authorList>
    </citation>
    <scope>NUCLEOTIDE SEQUENCE</scope>
    <source>
        <strain evidence="8">PS10</strain>
    </source>
</reference>
<dbReference type="InterPro" id="IPR004477">
    <property type="entry name" value="ComEC_N"/>
</dbReference>
<evidence type="ECO:0000256" key="4">
    <source>
        <dbReference type="ARBA" id="ARBA00022989"/>
    </source>
</evidence>
<keyword evidence="4 6" id="KW-1133">Transmembrane helix</keyword>
<dbReference type="Proteomes" id="UP001173801">
    <property type="component" value="Unassembled WGS sequence"/>
</dbReference>
<name>A0ABT7HS63_9BACT</name>
<feature type="transmembrane region" description="Helical" evidence="6">
    <location>
        <begin position="205"/>
        <end position="224"/>
    </location>
</feature>
<dbReference type="RefSeq" id="WP_284938457.1">
    <property type="nucleotide sequence ID" value="NZ_JANURM010000019.1"/>
</dbReference>
<dbReference type="Pfam" id="PF03772">
    <property type="entry name" value="Competence"/>
    <property type="match status" value="1"/>
</dbReference>
<accession>A0ABT7HS63</accession>
<keyword evidence="9" id="KW-1185">Reference proteome</keyword>
<evidence type="ECO:0000256" key="3">
    <source>
        <dbReference type="ARBA" id="ARBA00022692"/>
    </source>
</evidence>
<feature type="transmembrane region" description="Helical" evidence="6">
    <location>
        <begin position="373"/>
        <end position="392"/>
    </location>
</feature>
<keyword evidence="5 6" id="KW-0472">Membrane</keyword>
<keyword evidence="2" id="KW-1003">Cell membrane</keyword>
<feature type="domain" description="ComEC/Rec2-related protein" evidence="7">
    <location>
        <begin position="154"/>
        <end position="414"/>
    </location>
</feature>
<reference evidence="8" key="1">
    <citation type="submission" date="2022-08" db="EMBL/GenBank/DDBJ databases">
        <authorList>
            <person name="Wang H."/>
        </authorList>
    </citation>
    <scope>NUCLEOTIDE SEQUENCE</scope>
    <source>
        <strain evidence="8">PS10</strain>
    </source>
</reference>
<dbReference type="PANTHER" id="PTHR30619">
    <property type="entry name" value="DNA INTERNALIZATION/COMPETENCE PROTEIN COMEC/REC2"/>
    <property type="match status" value="1"/>
</dbReference>
<gene>
    <name evidence="8" type="ORF">NYG85_10170</name>
</gene>
<evidence type="ECO:0000256" key="5">
    <source>
        <dbReference type="ARBA" id="ARBA00023136"/>
    </source>
</evidence>
<dbReference type="EMBL" id="JANURM010000019">
    <property type="protein sequence ID" value="MDL0089725.1"/>
    <property type="molecule type" value="Genomic_DNA"/>
</dbReference>
<dbReference type="InterPro" id="IPR052159">
    <property type="entry name" value="Competence_DNA_uptake"/>
</dbReference>
<evidence type="ECO:0000256" key="1">
    <source>
        <dbReference type="ARBA" id="ARBA00004651"/>
    </source>
</evidence>
<sequence>MPLFDTRGQILKFLAVFICIFLINLAYEYSKFRKFLDNGEQDFIAKVEKNYLKTAQDGKIYRVLLLKTDDFKFYTTTQKGRKFSQNETLNVTAITLDVSFLDYLKGSFFMPNFRLQKLKSEQNFRDKMIAFITNQHENPKIAELYSILFFATPISPELRLDINRWGIAHLIAISGYHLGVILGLFYLVLTPIFRVVYAKFCPYRNYNFDIFIIAFIFISLYFWLLGVVPSFLRAFLMSLFGFYFLVRNIKILSFLNLFFVALICIAFLPSLALNIGFFFSVCGVFYIFLYVKHFGFLRHKFLHFLGLNFYLFFVMQIIVLKFFALISIQQFGVILITYIFGLFYPASAVLHLFGFGSVFDEYLLKFLDFSLPYFWAKIPLFVFLGYIFLSLLAIKFKKIALILPLFGALCFIFLL</sequence>
<feature type="transmembrane region" description="Helical" evidence="6">
    <location>
        <begin position="258"/>
        <end position="289"/>
    </location>
</feature>
<evidence type="ECO:0000313" key="9">
    <source>
        <dbReference type="Proteomes" id="UP001173801"/>
    </source>
</evidence>
<feature type="transmembrane region" description="Helical" evidence="6">
    <location>
        <begin position="167"/>
        <end position="193"/>
    </location>
</feature>
<feature type="transmembrane region" description="Helical" evidence="6">
    <location>
        <begin position="301"/>
        <end position="324"/>
    </location>
</feature>
<feature type="transmembrane region" description="Helical" evidence="6">
    <location>
        <begin position="331"/>
        <end position="353"/>
    </location>
</feature>
<comment type="caution">
    <text evidence="8">The sequence shown here is derived from an EMBL/GenBank/DDBJ whole genome shotgun (WGS) entry which is preliminary data.</text>
</comment>
<feature type="transmembrane region" description="Helical" evidence="6">
    <location>
        <begin position="9"/>
        <end position="27"/>
    </location>
</feature>
<keyword evidence="3 6" id="KW-0812">Transmembrane</keyword>
<dbReference type="PANTHER" id="PTHR30619:SF7">
    <property type="entry name" value="BETA-LACTAMASE DOMAIN PROTEIN"/>
    <property type="match status" value="1"/>
</dbReference>
<evidence type="ECO:0000313" key="8">
    <source>
        <dbReference type="EMBL" id="MDL0089725.1"/>
    </source>
</evidence>